<dbReference type="PANTHER" id="PTHR35711">
    <property type="entry name" value="EXPRESSED PROTEIN"/>
    <property type="match status" value="1"/>
</dbReference>
<feature type="compositionally biased region" description="Acidic residues" evidence="1">
    <location>
        <begin position="161"/>
        <end position="173"/>
    </location>
</feature>
<feature type="compositionally biased region" description="Low complexity" evidence="1">
    <location>
        <begin position="375"/>
        <end position="388"/>
    </location>
</feature>
<feature type="compositionally biased region" description="Acidic residues" evidence="1">
    <location>
        <begin position="464"/>
        <end position="480"/>
    </location>
</feature>
<protein>
    <submittedName>
        <fullName evidence="2">Uncharacterized protein</fullName>
    </submittedName>
</protein>
<feature type="compositionally biased region" description="Acidic residues" evidence="1">
    <location>
        <begin position="89"/>
        <end position="105"/>
    </location>
</feature>
<feature type="region of interest" description="Disordered" evidence="1">
    <location>
        <begin position="210"/>
        <end position="319"/>
    </location>
</feature>
<comment type="caution">
    <text evidence="2">The sequence shown here is derived from an EMBL/GenBank/DDBJ whole genome shotgun (WGS) entry which is preliminary data.</text>
</comment>
<feature type="compositionally biased region" description="Pro residues" evidence="1">
    <location>
        <begin position="261"/>
        <end position="278"/>
    </location>
</feature>
<feature type="region of interest" description="Disordered" evidence="1">
    <location>
        <begin position="71"/>
        <end position="192"/>
    </location>
</feature>
<evidence type="ECO:0000256" key="1">
    <source>
        <dbReference type="SAM" id="MobiDB-lite"/>
    </source>
</evidence>
<sequence>MSVDFVANLPAIDPDILPDWIYEQDTDLPLSVDDIRRLYPASGSTSTLTTPISTSFPRRELNFPENVSISESSSHSLRAPSPGLQSIWDDSDGERDGDNDNENDYENAHEGDAGSDSDDGDAYRDEDDESTRGRTRERRPMRDSGGSSKADRNHEHVQEYNLEDDSDEEDEDSNTLSDVPIEPFRSHHHTLQSMPSIPSILSNLRSIPQSFSQAARTIPSIPSTPGSSSPIPRISNVSSPMPSSSRISHAHLASSSTSPSSPLPPLPPVPTSPPPYPPVSRSYTSTPLSYSHSQSPSPAPQSQPQSRPEQEPESTSHHPSHLLATYTYTLSCTYPCLSGLLDPVDPQLLSSPFVVFANMCYKSAVKRKPARRHMSSLSMSRMSGLQSMPEDHDDEDEDEEEIEDFYEIPEPRDIARAETITKRYSVELPPPPTEIGSASASGSGLPLRRSVSDGLVPTGGKLLEEDEVVSEESEDEDEPELVSPVQVASHSAPSVWKHGHEHQDSSISALSLAGPGDEVKQPLRFSPDSAAAAEVIGLFLQTPYSAAHKDSIGGFPVRTQPPTRKECNERSHGTVKGLFKGLQLGWRERIQG</sequence>
<accession>A0AAW0GH65</accession>
<feature type="compositionally biased region" description="Low complexity" evidence="1">
    <location>
        <begin position="279"/>
        <end position="307"/>
    </location>
</feature>
<feature type="region of interest" description="Disordered" evidence="1">
    <location>
        <begin position="552"/>
        <end position="571"/>
    </location>
</feature>
<feature type="region of interest" description="Disordered" evidence="1">
    <location>
        <begin position="372"/>
        <end position="395"/>
    </location>
</feature>
<dbReference type="PANTHER" id="PTHR35711:SF1">
    <property type="entry name" value="ECTODERMAL, ISOFORM F"/>
    <property type="match status" value="1"/>
</dbReference>
<evidence type="ECO:0000313" key="2">
    <source>
        <dbReference type="EMBL" id="KAK7692017.1"/>
    </source>
</evidence>
<proteinExistence type="predicted"/>
<name>A0AAW0GH65_9APHY</name>
<organism evidence="2 3">
    <name type="scientific">Cerrena zonata</name>
    <dbReference type="NCBI Taxonomy" id="2478898"/>
    <lineage>
        <taxon>Eukaryota</taxon>
        <taxon>Fungi</taxon>
        <taxon>Dikarya</taxon>
        <taxon>Basidiomycota</taxon>
        <taxon>Agaricomycotina</taxon>
        <taxon>Agaricomycetes</taxon>
        <taxon>Polyporales</taxon>
        <taxon>Cerrenaceae</taxon>
        <taxon>Cerrena</taxon>
    </lineage>
</organism>
<reference evidence="2 3" key="1">
    <citation type="submission" date="2022-09" db="EMBL/GenBank/DDBJ databases">
        <authorList>
            <person name="Palmer J.M."/>
        </authorList>
    </citation>
    <scope>NUCLEOTIDE SEQUENCE [LARGE SCALE GENOMIC DNA]</scope>
    <source>
        <strain evidence="2 3">DSM 7382</strain>
    </source>
</reference>
<feature type="compositionally biased region" description="Acidic residues" evidence="1">
    <location>
        <begin position="113"/>
        <end position="129"/>
    </location>
</feature>
<keyword evidence="3" id="KW-1185">Reference proteome</keyword>
<feature type="compositionally biased region" description="Basic and acidic residues" evidence="1">
    <location>
        <begin position="130"/>
        <end position="142"/>
    </location>
</feature>
<feature type="region of interest" description="Disordered" evidence="1">
    <location>
        <begin position="426"/>
        <end position="482"/>
    </location>
</feature>
<dbReference type="AlphaFoldDB" id="A0AAW0GH65"/>
<dbReference type="Proteomes" id="UP001385951">
    <property type="component" value="Unassembled WGS sequence"/>
</dbReference>
<feature type="compositionally biased region" description="Basic and acidic residues" evidence="1">
    <location>
        <begin position="149"/>
        <end position="158"/>
    </location>
</feature>
<dbReference type="EMBL" id="JASBNA010000005">
    <property type="protein sequence ID" value="KAK7692017.1"/>
    <property type="molecule type" value="Genomic_DNA"/>
</dbReference>
<gene>
    <name evidence="2" type="ORF">QCA50_005422</name>
</gene>
<evidence type="ECO:0000313" key="3">
    <source>
        <dbReference type="Proteomes" id="UP001385951"/>
    </source>
</evidence>
<feature type="compositionally biased region" description="Low complexity" evidence="1">
    <location>
        <begin position="216"/>
        <end position="247"/>
    </location>
</feature>